<dbReference type="EMBL" id="PUHZ01000019">
    <property type="protein sequence ID" value="PQO44427.1"/>
    <property type="molecule type" value="Genomic_DNA"/>
</dbReference>
<protein>
    <submittedName>
        <fullName evidence="1">Uncharacterized protein</fullName>
    </submittedName>
</protein>
<organism evidence="1 2">
    <name type="scientific">Blastopirellula marina</name>
    <dbReference type="NCBI Taxonomy" id="124"/>
    <lineage>
        <taxon>Bacteria</taxon>
        <taxon>Pseudomonadati</taxon>
        <taxon>Planctomycetota</taxon>
        <taxon>Planctomycetia</taxon>
        <taxon>Pirellulales</taxon>
        <taxon>Pirellulaceae</taxon>
        <taxon>Blastopirellula</taxon>
    </lineage>
</organism>
<dbReference type="InterPro" id="IPR025368">
    <property type="entry name" value="DUF4272"/>
</dbReference>
<sequence length="232" mass="26156">MRPAPFQIPLLVKRSSVMHRKSQEVAIQAIIYGAIGFRASLEVTEHSRCATLCSQLLPWLEQQNYGDQIEEVHRQMLETPYRELTQKSQTEAVWHGEAASLLAWAIQVSDKPDPISRADPGFMANRLSILRPSASELVNNAVLRPAEELEDFCVFCLTVRHCFQRPSLDEAGQATLDRIYHTRLEELGLKESLVRRPELENQAAELAAAVPSVRGLYVVRALTSEWLLGQDP</sequence>
<name>A0A2S8GJ09_9BACT</name>
<dbReference type="Proteomes" id="UP000237819">
    <property type="component" value="Unassembled WGS sequence"/>
</dbReference>
<accession>A0A2S8GJ09</accession>
<dbReference type="AlphaFoldDB" id="A0A2S8GJ09"/>
<dbReference type="Pfam" id="PF14094">
    <property type="entry name" value="DUF4272"/>
    <property type="match status" value="1"/>
</dbReference>
<comment type="caution">
    <text evidence="1">The sequence shown here is derived from an EMBL/GenBank/DDBJ whole genome shotgun (WGS) entry which is preliminary data.</text>
</comment>
<gene>
    <name evidence="1" type="ORF">C5Y93_18600</name>
</gene>
<evidence type="ECO:0000313" key="2">
    <source>
        <dbReference type="Proteomes" id="UP000237819"/>
    </source>
</evidence>
<reference evidence="1 2" key="1">
    <citation type="submission" date="2018-02" db="EMBL/GenBank/DDBJ databases">
        <title>Comparative genomes isolates from brazilian mangrove.</title>
        <authorList>
            <person name="Araujo J.E."/>
            <person name="Taketani R.G."/>
            <person name="Silva M.C.P."/>
            <person name="Loureco M.V."/>
            <person name="Andreote F.D."/>
        </authorList>
    </citation>
    <scope>NUCLEOTIDE SEQUENCE [LARGE SCALE GENOMIC DNA]</scope>
    <source>
        <strain evidence="1 2">Nap-Phe MGV</strain>
    </source>
</reference>
<dbReference type="RefSeq" id="WP_105336953.1">
    <property type="nucleotide sequence ID" value="NZ_PUHZ01000019.1"/>
</dbReference>
<evidence type="ECO:0000313" key="1">
    <source>
        <dbReference type="EMBL" id="PQO44427.1"/>
    </source>
</evidence>
<proteinExistence type="predicted"/>